<dbReference type="SUPFAM" id="SSF55031">
    <property type="entry name" value="Bacterial exopeptidase dimerisation domain"/>
    <property type="match status" value="1"/>
</dbReference>
<evidence type="ECO:0000256" key="1">
    <source>
        <dbReference type="ARBA" id="ARBA00006153"/>
    </source>
</evidence>
<dbReference type="Proteomes" id="UP001597301">
    <property type="component" value="Unassembled WGS sequence"/>
</dbReference>
<evidence type="ECO:0000256" key="2">
    <source>
        <dbReference type="ARBA" id="ARBA00022801"/>
    </source>
</evidence>
<dbReference type="Pfam" id="PF01546">
    <property type="entry name" value="Peptidase_M20"/>
    <property type="match status" value="1"/>
</dbReference>
<dbReference type="InterPro" id="IPR036264">
    <property type="entry name" value="Bact_exopeptidase_dim_dom"/>
</dbReference>
<keyword evidence="2 4" id="KW-0378">Hydrolase</keyword>
<dbReference type="CDD" id="cd03884">
    <property type="entry name" value="M20_bAS"/>
    <property type="match status" value="1"/>
</dbReference>
<comment type="caution">
    <text evidence="4">The sequence shown here is derived from an EMBL/GenBank/DDBJ whole genome shotgun (WGS) entry which is preliminary data.</text>
</comment>
<protein>
    <submittedName>
        <fullName evidence="4">Zn-dependent hydrolase</fullName>
    </submittedName>
</protein>
<keyword evidence="5" id="KW-1185">Reference proteome</keyword>
<gene>
    <name evidence="4" type="ORF">ACFSCZ_11810</name>
</gene>
<dbReference type="PIRSF" id="PIRSF001235">
    <property type="entry name" value="Amidase_carbamoylase"/>
    <property type="match status" value="1"/>
</dbReference>
<evidence type="ECO:0000313" key="5">
    <source>
        <dbReference type="Proteomes" id="UP001597301"/>
    </source>
</evidence>
<dbReference type="InterPro" id="IPR002933">
    <property type="entry name" value="Peptidase_M20"/>
</dbReference>
<dbReference type="NCBIfam" id="NF006771">
    <property type="entry name" value="PRK09290.1-5"/>
    <property type="match status" value="1"/>
</dbReference>
<reference evidence="5" key="1">
    <citation type="journal article" date="2019" name="Int. J. Syst. Evol. Microbiol.">
        <title>The Global Catalogue of Microorganisms (GCM) 10K type strain sequencing project: providing services to taxonomists for standard genome sequencing and annotation.</title>
        <authorList>
            <consortium name="The Broad Institute Genomics Platform"/>
            <consortium name="The Broad Institute Genome Sequencing Center for Infectious Disease"/>
            <person name="Wu L."/>
            <person name="Ma J."/>
        </authorList>
    </citation>
    <scope>NUCLEOTIDE SEQUENCE [LARGE SCALE GENOMIC DNA]</scope>
    <source>
        <strain evidence="5">CGMCC 1.12295</strain>
    </source>
</reference>
<dbReference type="InterPro" id="IPR010158">
    <property type="entry name" value="Amidase_Cbmase"/>
</dbReference>
<organism evidence="4 5">
    <name type="scientific">Siminovitchia sediminis</name>
    <dbReference type="NCBI Taxonomy" id="1274353"/>
    <lineage>
        <taxon>Bacteria</taxon>
        <taxon>Bacillati</taxon>
        <taxon>Bacillota</taxon>
        <taxon>Bacilli</taxon>
        <taxon>Bacillales</taxon>
        <taxon>Bacillaceae</taxon>
        <taxon>Siminovitchia</taxon>
    </lineage>
</organism>
<dbReference type="SUPFAM" id="SSF53187">
    <property type="entry name" value="Zn-dependent exopeptidases"/>
    <property type="match status" value="1"/>
</dbReference>
<comment type="similarity">
    <text evidence="1">Belongs to the peptidase M20 family.</text>
</comment>
<dbReference type="PANTHER" id="PTHR32494:SF5">
    <property type="entry name" value="ALLANTOATE AMIDOHYDROLASE"/>
    <property type="match status" value="1"/>
</dbReference>
<dbReference type="NCBIfam" id="TIGR01879">
    <property type="entry name" value="hydantase"/>
    <property type="match status" value="1"/>
</dbReference>
<evidence type="ECO:0000313" key="4">
    <source>
        <dbReference type="EMBL" id="MFD1707413.1"/>
    </source>
</evidence>
<sequence>MIKQKVQIDIHRLMKTLEHSGEIGKLSQGGICRLALTDEDKMMRDEYVQWLKDSGLQVRIDDFGNIYGRREGKNPDAPPVLIGSHLDTQPEGGRYDGILGVLAGLEAIRTLNDAQIETDRPVELINFTNEEGARFEPPILGAGGLSGHFDKDFVYSRTDREGRTFLDELKRIGYLGAESNRIQQSYCYLELHIEQGPVLEHKGLDIGVVTGIQGMDWLEVKITGQSDHAGPTPMSMRKDALYAASKLIQLIRETVITENEEATATVGRIEIKPNSINCVPGEVIFSVDVRHSDDKVKEQLSKLIIEKISIAAAAEQVKIETRKIWETSASHFSTRLVETIADTANELGYSSQKMISGAGHDSKYMNEITPTAMIFVPSADGKSHCQEEFTSQDAIEKGANVLLHSICKLAGASI</sequence>
<dbReference type="Gene3D" id="3.30.70.360">
    <property type="match status" value="1"/>
</dbReference>
<dbReference type="InterPro" id="IPR011650">
    <property type="entry name" value="Peptidase_M20_dimer"/>
</dbReference>
<dbReference type="Pfam" id="PF07687">
    <property type="entry name" value="M20_dimer"/>
    <property type="match status" value="1"/>
</dbReference>
<accession>A0ABW4KMH1</accession>
<name>A0ABW4KMH1_9BACI</name>
<dbReference type="Gene3D" id="3.40.630.10">
    <property type="entry name" value="Zn peptidases"/>
    <property type="match status" value="1"/>
</dbReference>
<dbReference type="NCBIfam" id="NF006769">
    <property type="entry name" value="PRK09290.1-3"/>
    <property type="match status" value="1"/>
</dbReference>
<dbReference type="GO" id="GO:0016787">
    <property type="term" value="F:hydrolase activity"/>
    <property type="evidence" value="ECO:0007669"/>
    <property type="project" value="UniProtKB-KW"/>
</dbReference>
<feature type="domain" description="Peptidase M20 dimerisation" evidence="3">
    <location>
        <begin position="211"/>
        <end position="309"/>
    </location>
</feature>
<dbReference type="EMBL" id="JBHUEO010000032">
    <property type="protein sequence ID" value="MFD1707413.1"/>
    <property type="molecule type" value="Genomic_DNA"/>
</dbReference>
<evidence type="ECO:0000259" key="3">
    <source>
        <dbReference type="Pfam" id="PF07687"/>
    </source>
</evidence>
<dbReference type="PANTHER" id="PTHR32494">
    <property type="entry name" value="ALLANTOATE DEIMINASE-RELATED"/>
    <property type="match status" value="1"/>
</dbReference>
<dbReference type="RefSeq" id="WP_380774136.1">
    <property type="nucleotide sequence ID" value="NZ_JBHUEO010000032.1"/>
</dbReference>
<proteinExistence type="inferred from homology"/>